<reference evidence="3" key="1">
    <citation type="journal article" date="2019" name="Int. J. Syst. Evol. Microbiol.">
        <title>The Global Catalogue of Microorganisms (GCM) 10K type strain sequencing project: providing services to taxonomists for standard genome sequencing and annotation.</title>
        <authorList>
            <consortium name="The Broad Institute Genomics Platform"/>
            <consortium name="The Broad Institute Genome Sequencing Center for Infectious Disease"/>
            <person name="Wu L."/>
            <person name="Ma J."/>
        </authorList>
    </citation>
    <scope>NUCLEOTIDE SEQUENCE [LARGE SCALE GENOMIC DNA]</scope>
    <source>
        <strain evidence="3">JCM 18304</strain>
    </source>
</reference>
<sequence length="113" mass="11118">MGVDRGSATAELAVALPALVLLLLFALGAVDAVLARMQCVDAARDAALVAARGGDGMAAGRARAPHGAVVSVAADGQTVRASVRMNVRPLGAHLPGVDVSGDAVADVEPTAVP</sequence>
<name>A0ABP9RH19_9ACTN</name>
<keyword evidence="3" id="KW-1185">Reference proteome</keyword>
<dbReference type="RefSeq" id="WP_345625224.1">
    <property type="nucleotide sequence ID" value="NZ_BAABJQ010000001.1"/>
</dbReference>
<dbReference type="InterPro" id="IPR049790">
    <property type="entry name" value="Rv3655c/TadE"/>
</dbReference>
<evidence type="ECO:0000313" key="3">
    <source>
        <dbReference type="Proteomes" id="UP001501570"/>
    </source>
</evidence>
<dbReference type="Pfam" id="PF07811">
    <property type="entry name" value="TadE"/>
    <property type="match status" value="1"/>
</dbReference>
<protein>
    <recommendedName>
        <fullName evidence="1">TadE-like domain-containing protein</fullName>
    </recommendedName>
</protein>
<dbReference type="Proteomes" id="UP001501570">
    <property type="component" value="Unassembled WGS sequence"/>
</dbReference>
<dbReference type="EMBL" id="BAABJQ010000001">
    <property type="protein sequence ID" value="GAA5177610.1"/>
    <property type="molecule type" value="Genomic_DNA"/>
</dbReference>
<proteinExistence type="predicted"/>
<evidence type="ECO:0000313" key="2">
    <source>
        <dbReference type="EMBL" id="GAA5177610.1"/>
    </source>
</evidence>
<organism evidence="2 3">
    <name type="scientific">Rugosimonospora acidiphila</name>
    <dbReference type="NCBI Taxonomy" id="556531"/>
    <lineage>
        <taxon>Bacteria</taxon>
        <taxon>Bacillati</taxon>
        <taxon>Actinomycetota</taxon>
        <taxon>Actinomycetes</taxon>
        <taxon>Micromonosporales</taxon>
        <taxon>Micromonosporaceae</taxon>
        <taxon>Rugosimonospora</taxon>
    </lineage>
</organism>
<dbReference type="InterPro" id="IPR012495">
    <property type="entry name" value="TadE-like_dom"/>
</dbReference>
<comment type="caution">
    <text evidence="2">The sequence shown here is derived from an EMBL/GenBank/DDBJ whole genome shotgun (WGS) entry which is preliminary data.</text>
</comment>
<gene>
    <name evidence="2" type="ORF">GCM10023322_02670</name>
</gene>
<dbReference type="NCBIfam" id="NF041390">
    <property type="entry name" value="TadE_Rv3655c"/>
    <property type="match status" value="1"/>
</dbReference>
<feature type="domain" description="TadE-like" evidence="1">
    <location>
        <begin position="6"/>
        <end position="47"/>
    </location>
</feature>
<accession>A0ABP9RH19</accession>
<evidence type="ECO:0000259" key="1">
    <source>
        <dbReference type="Pfam" id="PF07811"/>
    </source>
</evidence>